<dbReference type="InterPro" id="IPR036396">
    <property type="entry name" value="Cyt_P450_sf"/>
</dbReference>
<evidence type="ECO:0000256" key="1">
    <source>
        <dbReference type="ARBA" id="ARBA00001971"/>
    </source>
</evidence>
<dbReference type="GO" id="GO:0020037">
    <property type="term" value="F:heme binding"/>
    <property type="evidence" value="ECO:0007669"/>
    <property type="project" value="InterPro"/>
</dbReference>
<feature type="non-terminal residue" evidence="8">
    <location>
        <position position="494"/>
    </location>
</feature>
<evidence type="ECO:0008006" key="10">
    <source>
        <dbReference type="Google" id="ProtNLM"/>
    </source>
</evidence>
<evidence type="ECO:0000313" key="9">
    <source>
        <dbReference type="Proteomes" id="UP001140091"/>
    </source>
</evidence>
<name>A0A9W8MGI9_9AGAR</name>
<dbReference type="OrthoDB" id="1055148at2759"/>
<keyword evidence="6" id="KW-0408">Iron</keyword>
<evidence type="ECO:0000256" key="6">
    <source>
        <dbReference type="ARBA" id="ARBA00023004"/>
    </source>
</evidence>
<dbReference type="InterPro" id="IPR001128">
    <property type="entry name" value="Cyt_P450"/>
</dbReference>
<keyword evidence="7" id="KW-0503">Monooxygenase</keyword>
<comment type="cofactor">
    <cofactor evidence="1">
        <name>heme</name>
        <dbReference type="ChEBI" id="CHEBI:30413"/>
    </cofactor>
</comment>
<evidence type="ECO:0000256" key="5">
    <source>
        <dbReference type="ARBA" id="ARBA00023002"/>
    </source>
</evidence>
<evidence type="ECO:0000256" key="2">
    <source>
        <dbReference type="ARBA" id="ARBA00010617"/>
    </source>
</evidence>
<evidence type="ECO:0000256" key="7">
    <source>
        <dbReference type="ARBA" id="ARBA00023033"/>
    </source>
</evidence>
<comment type="caution">
    <text evidence="8">The sequence shown here is derived from an EMBL/GenBank/DDBJ whole genome shotgun (WGS) entry which is preliminary data.</text>
</comment>
<evidence type="ECO:0000256" key="4">
    <source>
        <dbReference type="ARBA" id="ARBA00022723"/>
    </source>
</evidence>
<dbReference type="AlphaFoldDB" id="A0A9W8MGI9"/>
<gene>
    <name evidence="8" type="ORF">H1R20_g8851</name>
</gene>
<proteinExistence type="inferred from homology"/>
<organism evidence="8 9">
    <name type="scientific">Candolleomyces eurysporus</name>
    <dbReference type="NCBI Taxonomy" id="2828524"/>
    <lineage>
        <taxon>Eukaryota</taxon>
        <taxon>Fungi</taxon>
        <taxon>Dikarya</taxon>
        <taxon>Basidiomycota</taxon>
        <taxon>Agaricomycotina</taxon>
        <taxon>Agaricomycetes</taxon>
        <taxon>Agaricomycetidae</taxon>
        <taxon>Agaricales</taxon>
        <taxon>Agaricineae</taxon>
        <taxon>Psathyrellaceae</taxon>
        <taxon>Candolleomyces</taxon>
    </lineage>
</organism>
<dbReference type="Pfam" id="PF00067">
    <property type="entry name" value="p450"/>
    <property type="match status" value="1"/>
</dbReference>
<sequence length="494" mass="56034">MSILTALQDPALSISLILVFSGLLSYRWSGGLRGKTKNLPADLGWASLTPILEYVNRREDFIRYGLQRTKESIWRFSFMSKTVIVLTGHAAREGFYKARSLDVKEGTFLLAFVPPIPGGAVDVSPADHSTILRRALAIQQPDNMQKVLLPQWIEDSCRLMKEWGTSGRIDPCDKVYEVFFYLILRTLTCVEVMEDRETCEKLRKLYDEMAFPTNVEGIYFSWFPGYNNVKRLLSTKRVYDIYYKVIKERKASGVRKDDALQLLLDNGDDRTITMGLMMGMVMAGSNSVGRIGIWLVSFLTTSSEWRQKIVTEIKDLIESSTGDSLSPKIPLAKQLTKLSLDDWENKTPVLDLVVAEMLRLAQPHAAVRRNLGPDFYIDGKLIPEKSYLVYPFSDIHHNSEVYPDPLEFRPGREIPSNVPYAHLGWGAGKNPCTGRRLAKMQLKIIATIFSLAYDPSIVDSEGSPMKLPNPDFNSIIGKPKEEFFIQYQPGEFTF</sequence>
<dbReference type="Proteomes" id="UP001140091">
    <property type="component" value="Unassembled WGS sequence"/>
</dbReference>
<dbReference type="GO" id="GO:0005506">
    <property type="term" value="F:iron ion binding"/>
    <property type="evidence" value="ECO:0007669"/>
    <property type="project" value="InterPro"/>
</dbReference>
<reference evidence="8" key="1">
    <citation type="submission" date="2022-06" db="EMBL/GenBank/DDBJ databases">
        <title>Genome Sequence of Candolleomyces eurysporus.</title>
        <authorList>
            <person name="Buettner E."/>
        </authorList>
    </citation>
    <scope>NUCLEOTIDE SEQUENCE</scope>
    <source>
        <strain evidence="8">VTCC 930004</strain>
    </source>
</reference>
<protein>
    <recommendedName>
        <fullName evidence="10">Cytochrome P450</fullName>
    </recommendedName>
</protein>
<accession>A0A9W8MGI9</accession>
<evidence type="ECO:0000256" key="3">
    <source>
        <dbReference type="ARBA" id="ARBA00022617"/>
    </source>
</evidence>
<dbReference type="GO" id="GO:0016125">
    <property type="term" value="P:sterol metabolic process"/>
    <property type="evidence" value="ECO:0007669"/>
    <property type="project" value="TreeGrafter"/>
</dbReference>
<dbReference type="GO" id="GO:0016705">
    <property type="term" value="F:oxidoreductase activity, acting on paired donors, with incorporation or reduction of molecular oxygen"/>
    <property type="evidence" value="ECO:0007669"/>
    <property type="project" value="InterPro"/>
</dbReference>
<dbReference type="CDD" id="cd00302">
    <property type="entry name" value="cytochrome_P450"/>
    <property type="match status" value="1"/>
</dbReference>
<dbReference type="GO" id="GO:0004497">
    <property type="term" value="F:monooxygenase activity"/>
    <property type="evidence" value="ECO:0007669"/>
    <property type="project" value="UniProtKB-KW"/>
</dbReference>
<dbReference type="SUPFAM" id="SSF48264">
    <property type="entry name" value="Cytochrome P450"/>
    <property type="match status" value="1"/>
</dbReference>
<keyword evidence="5" id="KW-0560">Oxidoreductase</keyword>
<comment type="similarity">
    <text evidence="2">Belongs to the cytochrome P450 family.</text>
</comment>
<dbReference type="Gene3D" id="1.10.630.10">
    <property type="entry name" value="Cytochrome P450"/>
    <property type="match status" value="1"/>
</dbReference>
<dbReference type="EMBL" id="JANBPK010000934">
    <property type="protein sequence ID" value="KAJ2928238.1"/>
    <property type="molecule type" value="Genomic_DNA"/>
</dbReference>
<keyword evidence="3" id="KW-0349">Heme</keyword>
<keyword evidence="4" id="KW-0479">Metal-binding</keyword>
<dbReference type="PANTHER" id="PTHR24286">
    <property type="entry name" value="CYTOCHROME P450 26"/>
    <property type="match status" value="1"/>
</dbReference>
<keyword evidence="9" id="KW-1185">Reference proteome</keyword>
<dbReference type="PANTHER" id="PTHR24286:SF24">
    <property type="entry name" value="LANOSTEROL 14-ALPHA DEMETHYLASE"/>
    <property type="match status" value="1"/>
</dbReference>
<evidence type="ECO:0000313" key="8">
    <source>
        <dbReference type="EMBL" id="KAJ2928238.1"/>
    </source>
</evidence>